<reference evidence="1 2" key="1">
    <citation type="submission" date="2023-07" db="EMBL/GenBank/DDBJ databases">
        <title>Genomic Encyclopedia of Type Strains, Phase IV (KMG-IV): sequencing the most valuable type-strain genomes for metagenomic binning, comparative biology and taxonomic classification.</title>
        <authorList>
            <person name="Goeker M."/>
        </authorList>
    </citation>
    <scope>NUCLEOTIDE SEQUENCE [LARGE SCALE GENOMIC DNA]</scope>
    <source>
        <strain evidence="1 2">DSM 16784</strain>
    </source>
</reference>
<evidence type="ECO:0000313" key="1">
    <source>
        <dbReference type="EMBL" id="MDQ0359764.1"/>
    </source>
</evidence>
<dbReference type="Pfam" id="PF12686">
    <property type="entry name" value="DUF3800"/>
    <property type="match status" value="1"/>
</dbReference>
<keyword evidence="2" id="KW-1185">Reference proteome</keyword>
<dbReference type="EMBL" id="JAUSUR010000001">
    <property type="protein sequence ID" value="MDQ0359764.1"/>
    <property type="molecule type" value="Genomic_DNA"/>
</dbReference>
<dbReference type="InterPro" id="IPR024524">
    <property type="entry name" value="DUF3800"/>
</dbReference>
<dbReference type="Proteomes" id="UP001230220">
    <property type="component" value="Unassembled WGS sequence"/>
</dbReference>
<evidence type="ECO:0000313" key="2">
    <source>
        <dbReference type="Proteomes" id="UP001230220"/>
    </source>
</evidence>
<name>A0ABU0DZ27_9FIRM</name>
<accession>A0ABU0DZ27</accession>
<gene>
    <name evidence="1" type="ORF">J2S15_000495</name>
</gene>
<proteinExistence type="predicted"/>
<comment type="caution">
    <text evidence="1">The sequence shown here is derived from an EMBL/GenBank/DDBJ whole genome shotgun (WGS) entry which is preliminary data.</text>
</comment>
<dbReference type="RefSeq" id="WP_307405157.1">
    <property type="nucleotide sequence ID" value="NZ_JAUSUR010000001.1"/>
</dbReference>
<organism evidence="1 2">
    <name type="scientific">Breznakia pachnodae</name>
    <dbReference type="NCBI Taxonomy" id="265178"/>
    <lineage>
        <taxon>Bacteria</taxon>
        <taxon>Bacillati</taxon>
        <taxon>Bacillota</taxon>
        <taxon>Erysipelotrichia</taxon>
        <taxon>Erysipelotrichales</taxon>
        <taxon>Erysipelotrichaceae</taxon>
        <taxon>Breznakia</taxon>
    </lineage>
</organism>
<protein>
    <submittedName>
        <fullName evidence="1">Uncharacterized protein</fullName>
    </submittedName>
</protein>
<sequence length="284" mass="32407">MWREKPTVITSCPINITHIAFMDENGNVNMKNVINHIENNVELDLGSSHFCLTSVLINRENLTKIGKEIKFIKTKHWGNKATYLYGNEEKQVCFHSRDIRMQKGPFNQTKINSQKFMNDLNQLMKKLPISITSCCIDKVFLYKIGGNLVKSPYTIAVTKILETLVTVQLKTSDKALIILESRGKKEDCKLLNEVVDLIEFGTSSVSINQFNKIVGVYFNPKRVSKDIHKASATFWGLEIADLCSYPIYKKYRGGQSDTSFLLIERKIHGYPDYLNKGMIVIGKD</sequence>